<name>A0A936F050_9BACT</name>
<gene>
    <name evidence="1" type="ORF">IPN91_01425</name>
</gene>
<protein>
    <submittedName>
        <fullName evidence="1">Uncharacterized protein</fullName>
    </submittedName>
</protein>
<evidence type="ECO:0000313" key="2">
    <source>
        <dbReference type="Proteomes" id="UP000709959"/>
    </source>
</evidence>
<dbReference type="AlphaFoldDB" id="A0A936F050"/>
<evidence type="ECO:0000313" key="1">
    <source>
        <dbReference type="EMBL" id="MBK8571306.1"/>
    </source>
</evidence>
<organism evidence="1 2">
    <name type="scientific">Candidatus Geothrix odensensis</name>
    <dbReference type="NCBI Taxonomy" id="2954440"/>
    <lineage>
        <taxon>Bacteria</taxon>
        <taxon>Pseudomonadati</taxon>
        <taxon>Acidobacteriota</taxon>
        <taxon>Holophagae</taxon>
        <taxon>Holophagales</taxon>
        <taxon>Holophagaceae</taxon>
        <taxon>Geothrix</taxon>
    </lineage>
</organism>
<sequence length="125" mass="14076">MSELQDGAIGFAYFIEKPKGVGCAWVASPQIAAPSKLDPHQLAIRINGRLQHLQLSEARSGKGPISVDGIPYRLKREWSDNHVKIETYENRIEENQSYRCTQGLLIVTMGETTKRFPLWGLYGCE</sequence>
<reference evidence="1 2" key="1">
    <citation type="submission" date="2020-10" db="EMBL/GenBank/DDBJ databases">
        <title>Connecting structure to function with the recovery of over 1000 high-quality activated sludge metagenome-assembled genomes encoding full-length rRNA genes using long-read sequencing.</title>
        <authorList>
            <person name="Singleton C.M."/>
            <person name="Petriglieri F."/>
            <person name="Kristensen J.M."/>
            <person name="Kirkegaard R.H."/>
            <person name="Michaelsen T.Y."/>
            <person name="Andersen M.H."/>
            <person name="Karst S.M."/>
            <person name="Dueholm M.S."/>
            <person name="Nielsen P.H."/>
            <person name="Albertsen M."/>
        </authorList>
    </citation>
    <scope>NUCLEOTIDE SEQUENCE [LARGE SCALE GENOMIC DNA]</scope>
    <source>
        <strain evidence="1">OdNE_18-Q3-R46-58_MAXAC.008</strain>
    </source>
</reference>
<comment type="caution">
    <text evidence="1">The sequence shown here is derived from an EMBL/GenBank/DDBJ whole genome shotgun (WGS) entry which is preliminary data.</text>
</comment>
<dbReference type="EMBL" id="JADKCH010000001">
    <property type="protein sequence ID" value="MBK8571306.1"/>
    <property type="molecule type" value="Genomic_DNA"/>
</dbReference>
<accession>A0A936F050</accession>
<proteinExistence type="predicted"/>
<dbReference type="Proteomes" id="UP000709959">
    <property type="component" value="Unassembled WGS sequence"/>
</dbReference>